<dbReference type="Pfam" id="PF10273">
    <property type="entry name" value="WGG"/>
    <property type="match status" value="1"/>
</dbReference>
<feature type="compositionally biased region" description="Basic and acidic residues" evidence="3">
    <location>
        <begin position="166"/>
        <end position="186"/>
    </location>
</feature>
<accession>A0A8H6ZQI3</accession>
<comment type="similarity">
    <text evidence="1">Belongs to the TSR2 family.</text>
</comment>
<evidence type="ECO:0000313" key="5">
    <source>
        <dbReference type="Proteomes" id="UP000623687"/>
    </source>
</evidence>
<feature type="compositionally biased region" description="Acidic residues" evidence="3">
    <location>
        <begin position="146"/>
        <end position="165"/>
    </location>
</feature>
<dbReference type="EMBL" id="JACETU010000007">
    <property type="protein sequence ID" value="KAF7424552.1"/>
    <property type="molecule type" value="Genomic_DNA"/>
</dbReference>
<evidence type="ECO:0000256" key="1">
    <source>
        <dbReference type="ARBA" id="ARBA00006524"/>
    </source>
</evidence>
<dbReference type="InterPro" id="IPR019398">
    <property type="entry name" value="Pre-rRNA_process_TSR2"/>
</dbReference>
<protein>
    <recommendedName>
        <fullName evidence="6">Pre-rRNA-processing protein TSR2</fullName>
    </recommendedName>
</protein>
<keyword evidence="2" id="KW-0698">rRNA processing</keyword>
<dbReference type="Proteomes" id="UP000623687">
    <property type="component" value="Unassembled WGS sequence"/>
</dbReference>
<sequence>MQSDSSPSPPTPTSILLARGVIARLSTWPALQLAVSNSWGGPQSTEKRTWVASVIVDTFEDTSISQKTKSDWTYFEEMLMQIMADEFELIMEDGSAEEVGKDLVRLWEKVCGGGDAGDGLKLVLKLEEEAERVKGKAPVVQQAPGSDDDEDWEDDEDDSEDDCECDGEHDHTHDEPPKLIDRDAGKPQRKSSPEIDEDGFTVVKGKGKSHR</sequence>
<organism evidence="4 5">
    <name type="scientific">Pleurotus ostreatus</name>
    <name type="common">Oyster mushroom</name>
    <name type="synonym">White-rot fungus</name>
    <dbReference type="NCBI Taxonomy" id="5322"/>
    <lineage>
        <taxon>Eukaryota</taxon>
        <taxon>Fungi</taxon>
        <taxon>Dikarya</taxon>
        <taxon>Basidiomycota</taxon>
        <taxon>Agaricomycotina</taxon>
        <taxon>Agaricomycetes</taxon>
        <taxon>Agaricomycetidae</taxon>
        <taxon>Agaricales</taxon>
        <taxon>Pleurotineae</taxon>
        <taxon>Pleurotaceae</taxon>
        <taxon>Pleurotus</taxon>
    </lineage>
</organism>
<dbReference type="PANTHER" id="PTHR21250">
    <property type="entry name" value="PRE-RRNA-PROCESSING PROTEIN TSR2 HOMOLOG"/>
    <property type="match status" value="1"/>
</dbReference>
<keyword evidence="5" id="KW-1185">Reference proteome</keyword>
<dbReference type="AlphaFoldDB" id="A0A8H6ZQI3"/>
<dbReference type="GO" id="GO:0006364">
    <property type="term" value="P:rRNA processing"/>
    <property type="evidence" value="ECO:0007669"/>
    <property type="project" value="UniProtKB-KW"/>
</dbReference>
<feature type="region of interest" description="Disordered" evidence="3">
    <location>
        <begin position="133"/>
        <end position="211"/>
    </location>
</feature>
<reference evidence="4" key="1">
    <citation type="submission" date="2019-07" db="EMBL/GenBank/DDBJ databases">
        <authorList>
            <person name="Palmer J.M."/>
        </authorList>
    </citation>
    <scope>NUCLEOTIDE SEQUENCE</scope>
    <source>
        <strain evidence="4">PC9</strain>
    </source>
</reference>
<dbReference type="VEuPathDB" id="FungiDB:PC9H_009859"/>
<proteinExistence type="inferred from homology"/>
<comment type="caution">
    <text evidence="4">The sequence shown here is derived from an EMBL/GenBank/DDBJ whole genome shotgun (WGS) entry which is preliminary data.</text>
</comment>
<evidence type="ECO:0000313" key="4">
    <source>
        <dbReference type="EMBL" id="KAF7424552.1"/>
    </source>
</evidence>
<evidence type="ECO:0008006" key="6">
    <source>
        <dbReference type="Google" id="ProtNLM"/>
    </source>
</evidence>
<dbReference type="RefSeq" id="XP_036628746.1">
    <property type="nucleotide sequence ID" value="XM_036779357.1"/>
</dbReference>
<name>A0A8H6ZQI3_PLEOS</name>
<evidence type="ECO:0000256" key="2">
    <source>
        <dbReference type="ARBA" id="ARBA00022552"/>
    </source>
</evidence>
<dbReference type="OrthoDB" id="263560at2759"/>
<evidence type="ECO:0000256" key="3">
    <source>
        <dbReference type="SAM" id="MobiDB-lite"/>
    </source>
</evidence>
<dbReference type="GeneID" id="59379677"/>
<gene>
    <name evidence="4" type="ORF">PC9H_009859</name>
</gene>